<reference evidence="3 5" key="1">
    <citation type="submission" date="2017-04" db="EMBL/GenBank/DDBJ databases">
        <title>Comparison of Acinetobacter baumannii whole genome sequences from two major hospitals in Kuwait.</title>
        <authorList>
            <person name="Nasser K."/>
            <person name="Habibi N."/>
            <person name="Khan M.W."/>
            <person name="Purohit P."/>
            <person name="Al-Obaid I."/>
            <person name="Dhar R."/>
            <person name="Al-Fouzan W."/>
            <person name="Mustafa A.S."/>
        </authorList>
    </citation>
    <scope>NUCLEOTIDE SEQUENCE [LARGE SCALE GENOMIC DNA]</scope>
    <source>
        <strain evidence="3 5">KUFAR57</strain>
    </source>
</reference>
<evidence type="ECO:0000313" key="3">
    <source>
        <dbReference type="EMBL" id="PRN37653.1"/>
    </source>
</evidence>
<protein>
    <submittedName>
        <fullName evidence="3">Transposase</fullName>
    </submittedName>
</protein>
<accession>A0A059ZHC1</accession>
<organism evidence="3 5">
    <name type="scientific">Acinetobacter baumannii</name>
    <dbReference type="NCBI Taxonomy" id="470"/>
    <lineage>
        <taxon>Bacteria</taxon>
        <taxon>Pseudomonadati</taxon>
        <taxon>Pseudomonadota</taxon>
        <taxon>Gammaproteobacteria</taxon>
        <taxon>Moraxellales</taxon>
        <taxon>Moraxellaceae</taxon>
        <taxon>Acinetobacter</taxon>
        <taxon>Acinetobacter calcoaceticus/baumannii complex</taxon>
    </lineage>
</organism>
<dbReference type="RefSeq" id="WP_001092666.1">
    <property type="nucleotide sequence ID" value="NZ_AP025531.1"/>
</dbReference>
<dbReference type="EMBL" id="VMBB01000001">
    <property type="protein sequence ID" value="MDR8259173.1"/>
    <property type="molecule type" value="Genomic_DNA"/>
</dbReference>
<name>A0A059ZHC1_ACIBA</name>
<sequence length="123" mass="14329">MNTKEFVKELINTISDEYIDTYKQIYSSTLIDNKIKEDPYWFDALTFYQSLSQKDKETLFKIIKQTTIDTTSIILGIIDGPVSLNQIPGDFTLTYTENEKTVILNGDLQDEFLTKIKERDRSQ</sequence>
<evidence type="ECO:0000313" key="4">
    <source>
        <dbReference type="EMBL" id="QNV21502.1"/>
    </source>
</evidence>
<proteinExistence type="predicted"/>
<evidence type="ECO:0000313" key="2">
    <source>
        <dbReference type="EMBL" id="MDR8429788.1"/>
    </source>
</evidence>
<dbReference type="OMA" id="DDMSECA"/>
<dbReference type="KEGG" id="abw:BL01_03270"/>
<reference evidence="1" key="2">
    <citation type="submission" date="2019-07" db="EMBL/GenBank/DDBJ databases">
        <title>Biological characteristics of mucoid Acinetobacter baumannii from a general hospital in China.</title>
        <authorList>
            <person name="Hua X."/>
            <person name="Yu Y."/>
        </authorList>
    </citation>
    <scope>NUCLEOTIDE SEQUENCE</scope>
    <source>
        <strain evidence="1">N41</strain>
        <strain evidence="2">N8</strain>
    </source>
</reference>
<dbReference type="EMBL" id="VMAF01000001">
    <property type="protein sequence ID" value="MDR8429788.1"/>
    <property type="molecule type" value="Genomic_DNA"/>
</dbReference>
<dbReference type="EMBL" id="NEPB01000001">
    <property type="protein sequence ID" value="PRN37653.1"/>
    <property type="molecule type" value="Genomic_DNA"/>
</dbReference>
<dbReference type="AlphaFoldDB" id="A0A059ZHC1"/>
<gene>
    <name evidence="3" type="ORF">B9W25_00050</name>
    <name evidence="2" type="ORF">FPK63_01575</name>
    <name evidence="1" type="ORF">FPK87_01575</name>
    <name evidence="4" type="ORF">FQZ18_17555</name>
</gene>
<dbReference type="Proteomes" id="UP000237823">
    <property type="component" value="Unassembled WGS sequence"/>
</dbReference>
<evidence type="ECO:0000313" key="5">
    <source>
        <dbReference type="Proteomes" id="UP000237823"/>
    </source>
</evidence>
<evidence type="ECO:0000313" key="6">
    <source>
        <dbReference type="Proteomes" id="UP000516419"/>
    </source>
</evidence>
<dbReference type="Proteomes" id="UP000516419">
    <property type="component" value="Chromosome"/>
</dbReference>
<dbReference type="EMBL" id="CP061525">
    <property type="protein sequence ID" value="QNV21502.1"/>
    <property type="molecule type" value="Genomic_DNA"/>
</dbReference>
<reference evidence="4 6" key="3">
    <citation type="submission" date="2020-09" db="EMBL/GenBank/DDBJ databases">
        <title>Carbapenem-Resistant Acinetobacter baumannii devoid of typical resistance factors.</title>
        <authorList>
            <person name="Hoffmann M."/>
            <person name="Luo Y."/>
            <person name="Strain E."/>
            <person name="Rand H."/>
            <person name="Javkar K.G."/>
        </authorList>
    </citation>
    <scope>NUCLEOTIDE SEQUENCE [LARGE SCALE GENOMIC DNA]</scope>
    <source>
        <strain evidence="4 6">CFSAN093705</strain>
    </source>
</reference>
<evidence type="ECO:0000313" key="1">
    <source>
        <dbReference type="EMBL" id="MDR8259173.1"/>
    </source>
</evidence>